<name>A0AAN8R9I2_9PEZI</name>
<dbReference type="EMBL" id="JAVHNR010000011">
    <property type="protein sequence ID" value="KAK6330994.1"/>
    <property type="molecule type" value="Genomic_DNA"/>
</dbReference>
<dbReference type="Proteomes" id="UP001313282">
    <property type="component" value="Unassembled WGS sequence"/>
</dbReference>
<evidence type="ECO:0000313" key="3">
    <source>
        <dbReference type="Proteomes" id="UP001313282"/>
    </source>
</evidence>
<evidence type="ECO:0000256" key="1">
    <source>
        <dbReference type="SAM" id="MobiDB-lite"/>
    </source>
</evidence>
<protein>
    <submittedName>
        <fullName evidence="2">Uncharacterized protein</fullName>
    </submittedName>
</protein>
<organism evidence="2 3">
    <name type="scientific">Orbilia javanica</name>
    <dbReference type="NCBI Taxonomy" id="47235"/>
    <lineage>
        <taxon>Eukaryota</taxon>
        <taxon>Fungi</taxon>
        <taxon>Dikarya</taxon>
        <taxon>Ascomycota</taxon>
        <taxon>Pezizomycotina</taxon>
        <taxon>Orbiliomycetes</taxon>
        <taxon>Orbiliales</taxon>
        <taxon>Orbiliaceae</taxon>
        <taxon>Orbilia</taxon>
    </lineage>
</organism>
<dbReference type="AlphaFoldDB" id="A0AAN8R9I2"/>
<proteinExistence type="predicted"/>
<reference evidence="2 3" key="1">
    <citation type="submission" date="2019-10" db="EMBL/GenBank/DDBJ databases">
        <authorList>
            <person name="Palmer J.M."/>
        </authorList>
    </citation>
    <scope>NUCLEOTIDE SEQUENCE [LARGE SCALE GENOMIC DNA]</scope>
    <source>
        <strain evidence="2 3">TWF718</strain>
    </source>
</reference>
<keyword evidence="3" id="KW-1185">Reference proteome</keyword>
<evidence type="ECO:0000313" key="2">
    <source>
        <dbReference type="EMBL" id="KAK6330994.1"/>
    </source>
</evidence>
<gene>
    <name evidence="2" type="ORF">TWF718_003188</name>
</gene>
<accession>A0AAN8R9I2</accession>
<sequence length="70" mass="7980">MPPKSGPVRPRRAGKKAGMSLEEVLKIEKIEKLRSSAPLEIMDGLKAQRGRPRRQWPNPMTRLNPYEDGE</sequence>
<feature type="region of interest" description="Disordered" evidence="1">
    <location>
        <begin position="44"/>
        <end position="70"/>
    </location>
</feature>
<comment type="caution">
    <text evidence="2">The sequence shown here is derived from an EMBL/GenBank/DDBJ whole genome shotgun (WGS) entry which is preliminary data.</text>
</comment>